<name>A0ABQ2KTK2_9BACL</name>
<dbReference type="InterPro" id="IPR036582">
    <property type="entry name" value="Mao_N_sf"/>
</dbReference>
<evidence type="ECO:0000313" key="3">
    <source>
        <dbReference type="EMBL" id="GGN92991.1"/>
    </source>
</evidence>
<proteinExistence type="predicted"/>
<sequence length="623" mass="68905">MRLAKKSMALLFVLLLTIGMAVPASAAEKTTLTLQMKVGSSSALVNGEKQVIEKPYVQAGMTMVPLGVFQRAFGTVSRLEGENTVKLTYGSRTVTFAIGSKTAWVNGKKRTLTAAPVMRNGILMVPMRPITDMLGARVTNSSGKIVITLKSDKGIPGQESDTDKDKVAPRIGSSYANWSIDYPAGSLAQLGNNEFSAIIGDLEGSYMLQIHVWEEGIDVPVSDMLEQLEREAADSGEAVLDEQTFPEADIPYVRIITRDAEGVLWEARRYYVEGRVYSIYLGDSLAEDYRDFEGRAALLDSFRPVFATPGIKTEDLSSVRNGYTDAAAPDYGVQMKVPAEWTPTGDGQLAYQGEDGSFLSLYVTSAAAGEKLSDWHDLLQKRVSEFFLPEYAEGIVGEPLQAAGQDAQIEKLTYDLGGGKHHRSWLVIEQKGYFYILDYSAPEGAYSERTFKRIVDSLEIDFDVVPTSFGKLPQVSYLKDKLLNATQSTSYFRLSIPAYWTTQAFGSMQLDMQYAFPGGWFRIAGVDAGLEAAGAQAVRRYDEMKLDDPTLTYEAPERVTFGGAPAIRIAYTGTDDSPYRAEDIYVRYKNLTYWIHYRIDQGAATVEQLDGIERALQSFRFVK</sequence>
<feature type="chain" id="PRO_5047364935" description="Copper amine oxidase-like N-terminal domain-containing protein" evidence="1">
    <location>
        <begin position="27"/>
        <end position="623"/>
    </location>
</feature>
<evidence type="ECO:0000259" key="2">
    <source>
        <dbReference type="Pfam" id="PF07833"/>
    </source>
</evidence>
<dbReference type="SUPFAM" id="SSF55383">
    <property type="entry name" value="Copper amine oxidase, domain N"/>
    <property type="match status" value="2"/>
</dbReference>
<keyword evidence="4" id="KW-1185">Reference proteome</keyword>
<accession>A0ABQ2KTK2</accession>
<dbReference type="RefSeq" id="WP_157060099.1">
    <property type="nucleotide sequence ID" value="NZ_BMLN01000002.1"/>
</dbReference>
<dbReference type="Gene3D" id="3.30.457.10">
    <property type="entry name" value="Copper amine oxidase-like, N-terminal domain"/>
    <property type="match status" value="1"/>
</dbReference>
<dbReference type="Proteomes" id="UP000606653">
    <property type="component" value="Unassembled WGS sequence"/>
</dbReference>
<comment type="caution">
    <text evidence="3">The sequence shown here is derived from an EMBL/GenBank/DDBJ whole genome shotgun (WGS) entry which is preliminary data.</text>
</comment>
<reference evidence="4" key="1">
    <citation type="journal article" date="2019" name="Int. J. Syst. Evol. Microbiol.">
        <title>The Global Catalogue of Microorganisms (GCM) 10K type strain sequencing project: providing services to taxonomists for standard genome sequencing and annotation.</title>
        <authorList>
            <consortium name="The Broad Institute Genomics Platform"/>
            <consortium name="The Broad Institute Genome Sequencing Center for Infectious Disease"/>
            <person name="Wu L."/>
            <person name="Ma J."/>
        </authorList>
    </citation>
    <scope>NUCLEOTIDE SEQUENCE [LARGE SCALE GENOMIC DNA]</scope>
    <source>
        <strain evidence="4">CGMCC 1.6964</strain>
    </source>
</reference>
<feature type="signal peptide" evidence="1">
    <location>
        <begin position="1"/>
        <end position="26"/>
    </location>
</feature>
<protein>
    <recommendedName>
        <fullName evidence="2">Copper amine oxidase-like N-terminal domain-containing protein</fullName>
    </recommendedName>
</protein>
<feature type="domain" description="Copper amine oxidase-like N-terminal" evidence="2">
    <location>
        <begin position="45"/>
        <end position="147"/>
    </location>
</feature>
<dbReference type="Pfam" id="PF07833">
    <property type="entry name" value="Cu_amine_oxidN1"/>
    <property type="match status" value="1"/>
</dbReference>
<dbReference type="InterPro" id="IPR012854">
    <property type="entry name" value="Cu_amine_oxidase-like_N"/>
</dbReference>
<organism evidence="3 4">
    <name type="scientific">Saccharibacillus kuerlensis</name>
    <dbReference type="NCBI Taxonomy" id="459527"/>
    <lineage>
        <taxon>Bacteria</taxon>
        <taxon>Bacillati</taxon>
        <taxon>Bacillota</taxon>
        <taxon>Bacilli</taxon>
        <taxon>Bacillales</taxon>
        <taxon>Paenibacillaceae</taxon>
        <taxon>Saccharibacillus</taxon>
    </lineage>
</organism>
<dbReference type="EMBL" id="BMLN01000002">
    <property type="protein sequence ID" value="GGN92991.1"/>
    <property type="molecule type" value="Genomic_DNA"/>
</dbReference>
<keyword evidence="1" id="KW-0732">Signal</keyword>
<evidence type="ECO:0000256" key="1">
    <source>
        <dbReference type="SAM" id="SignalP"/>
    </source>
</evidence>
<gene>
    <name evidence="3" type="ORF">GCM10010969_06060</name>
</gene>
<evidence type="ECO:0000313" key="4">
    <source>
        <dbReference type="Proteomes" id="UP000606653"/>
    </source>
</evidence>